<name>A0A4P7BYI2_9GAMM</name>
<sequence>MAYSIAEKFKNRCTALTDRPQSFLEGLSTPQPTAIITVAGIHEDGIKTIVPDEAILWLGPDKWWVVSETQPPQELTEKLTYALETENAALTDVSHGVFRFRMRGPDVPHVLSAGVSLDLHPSVFKPGRSVPSAWDDVYILLHRVEEECFDIYTLRSYASSLEEWLVASYT</sequence>
<dbReference type="Pfam" id="PF04268">
    <property type="entry name" value="SoxG"/>
    <property type="match status" value="1"/>
</dbReference>
<accession>A0A4P7BYI2</accession>
<gene>
    <name evidence="1" type="ORF">E3U44_06785</name>
</gene>
<proteinExistence type="predicted"/>
<dbReference type="OrthoDB" id="9814782at2"/>
<evidence type="ECO:0008006" key="3">
    <source>
        <dbReference type="Google" id="ProtNLM"/>
    </source>
</evidence>
<protein>
    <recommendedName>
        <fullName evidence="3">Sarcosine oxidase subunit gamma</fullName>
    </recommendedName>
</protein>
<dbReference type="RefSeq" id="WP_134357369.1">
    <property type="nucleotide sequence ID" value="NZ_CP038033.1"/>
</dbReference>
<dbReference type="InterPro" id="IPR027266">
    <property type="entry name" value="TrmE/GcvT-like"/>
</dbReference>
<dbReference type="InterPro" id="IPR007375">
    <property type="entry name" value="SoxG"/>
</dbReference>
<organism evidence="1 2">
    <name type="scientific">Nitrosococcus wardiae</name>
    <dbReference type="NCBI Taxonomy" id="1814290"/>
    <lineage>
        <taxon>Bacteria</taxon>
        <taxon>Pseudomonadati</taxon>
        <taxon>Pseudomonadota</taxon>
        <taxon>Gammaproteobacteria</taxon>
        <taxon>Chromatiales</taxon>
        <taxon>Chromatiaceae</taxon>
        <taxon>Nitrosococcus</taxon>
    </lineage>
</organism>
<dbReference type="EMBL" id="CP038033">
    <property type="protein sequence ID" value="QBQ54244.1"/>
    <property type="molecule type" value="Genomic_DNA"/>
</dbReference>
<reference evidence="1 2" key="1">
    <citation type="submission" date="2019-03" db="EMBL/GenBank/DDBJ databases">
        <title>The genome sequence of Nitrosococcus wardiae strain D1FHST reveals the archetypal metabolic capacity of ammonia-oxidizing Gammaproteobacteria.</title>
        <authorList>
            <person name="Wang L."/>
            <person name="Lim C.K."/>
            <person name="Hanson T.E."/>
            <person name="Dang H."/>
            <person name="Klotz M.G."/>
        </authorList>
    </citation>
    <scope>NUCLEOTIDE SEQUENCE [LARGE SCALE GENOMIC DNA]</scope>
    <source>
        <strain evidence="1 2">D1FHS</strain>
    </source>
</reference>
<dbReference type="KEGG" id="nwr:E3U44_06785"/>
<evidence type="ECO:0000313" key="2">
    <source>
        <dbReference type="Proteomes" id="UP000294325"/>
    </source>
</evidence>
<dbReference type="AlphaFoldDB" id="A0A4P7BYI2"/>
<dbReference type="Proteomes" id="UP000294325">
    <property type="component" value="Chromosome"/>
</dbReference>
<dbReference type="Gene3D" id="3.30.1360.120">
    <property type="entry name" value="Probable tRNA modification gtpase trme, domain 1"/>
    <property type="match status" value="1"/>
</dbReference>
<dbReference type="SUPFAM" id="SSF103025">
    <property type="entry name" value="Folate-binding domain"/>
    <property type="match status" value="1"/>
</dbReference>
<keyword evidence="2" id="KW-1185">Reference proteome</keyword>
<evidence type="ECO:0000313" key="1">
    <source>
        <dbReference type="EMBL" id="QBQ54244.1"/>
    </source>
</evidence>